<gene>
    <name evidence="2" type="ORF">BGZ95_011532</name>
</gene>
<name>A0AAD4DJU2_9FUNG</name>
<accession>A0AAD4DJU2</accession>
<dbReference type="Proteomes" id="UP001194580">
    <property type="component" value="Unassembled WGS sequence"/>
</dbReference>
<proteinExistence type="predicted"/>
<evidence type="ECO:0000313" key="2">
    <source>
        <dbReference type="EMBL" id="KAG0280023.1"/>
    </source>
</evidence>
<keyword evidence="3" id="KW-1185">Reference proteome</keyword>
<feature type="compositionally biased region" description="Acidic residues" evidence="1">
    <location>
        <begin position="621"/>
        <end position="633"/>
    </location>
</feature>
<evidence type="ECO:0000256" key="1">
    <source>
        <dbReference type="SAM" id="MobiDB-lite"/>
    </source>
</evidence>
<feature type="region of interest" description="Disordered" evidence="1">
    <location>
        <begin position="391"/>
        <end position="413"/>
    </location>
</feature>
<dbReference type="AlphaFoldDB" id="A0AAD4DJU2"/>
<dbReference type="EMBL" id="JAAAIL010000088">
    <property type="protein sequence ID" value="KAG0280023.1"/>
    <property type="molecule type" value="Genomic_DNA"/>
</dbReference>
<sequence>MALAAPRTVAWQLGTRSGIGVGGVEAGRGSRQNLKFCRTESDLMHLRRQSYIAKAAYFETDALLVAQYWDAVLARYERPSSTSPPPSPSSVSSLSSPNTHAGMLGYTVKELQFESDCVKDWGVIPRLARVLSIGSTVTILKMEPSYQWDLLHLLPLMDALPALEELYVEPRLITEHKWHLAPKSHFFTQDQEDQMTGSTAGLAAGLAIPARQLMSLAEMRIRILVVFGVVLTLPAMEAVVRRIPRVEVLRFMQTATYSRELGVLGPTVTRTGGGEHGFVFSDIKGHRCPYRPSILGLSSLDIIPFQKYLTSFNCEWLTGLRFDRINTGTTRYLQNVIHKVLCSCPNLIIFTALGVYYYIEDMDVNNLLAAEGGEYRKKNDDPVVRSEWSACGSTVGPNLSPRPRSNPPPEGQELEPVWPRRVWACRNLRTLHISISGQRKSSGSHVFSLVLFGYLSRVCPRLEELSVKIDEIILDDESGLCLLGRLKFLERIQIHSLSALCYPDVAWLRRRKLETVGVVRLDGAVQDHQKQQQKQREPPPETLLERLVKGSRNQWVGGHPVMTPSAYLKKLPPLPAFQNERQPFWTVDGFDLSGVGRPDDLVSWLLNTNKDLITAPLDSQEQLDADQVQEDDNDDRKTRDEACLPRLELLYFYQSSIDGLTTTDAEQFMWTQRPEVDCIVRIVNYFSN</sequence>
<feature type="region of interest" description="Disordered" evidence="1">
    <location>
        <begin position="618"/>
        <end position="639"/>
    </location>
</feature>
<protein>
    <submittedName>
        <fullName evidence="2">Uncharacterized protein</fullName>
    </submittedName>
</protein>
<reference evidence="2" key="1">
    <citation type="journal article" date="2020" name="Fungal Divers.">
        <title>Resolving the Mortierellaceae phylogeny through synthesis of multi-gene phylogenetics and phylogenomics.</title>
        <authorList>
            <person name="Vandepol N."/>
            <person name="Liber J."/>
            <person name="Desiro A."/>
            <person name="Na H."/>
            <person name="Kennedy M."/>
            <person name="Barry K."/>
            <person name="Grigoriev I.V."/>
            <person name="Miller A.N."/>
            <person name="O'Donnell K."/>
            <person name="Stajich J.E."/>
            <person name="Bonito G."/>
        </authorList>
    </citation>
    <scope>NUCLEOTIDE SEQUENCE</scope>
    <source>
        <strain evidence="2">NRRL 28262</strain>
    </source>
</reference>
<evidence type="ECO:0000313" key="3">
    <source>
        <dbReference type="Proteomes" id="UP001194580"/>
    </source>
</evidence>
<organism evidence="2 3">
    <name type="scientific">Linnemannia exigua</name>
    <dbReference type="NCBI Taxonomy" id="604196"/>
    <lineage>
        <taxon>Eukaryota</taxon>
        <taxon>Fungi</taxon>
        <taxon>Fungi incertae sedis</taxon>
        <taxon>Mucoromycota</taxon>
        <taxon>Mortierellomycotina</taxon>
        <taxon>Mortierellomycetes</taxon>
        <taxon>Mortierellales</taxon>
        <taxon>Mortierellaceae</taxon>
        <taxon>Linnemannia</taxon>
    </lineage>
</organism>
<comment type="caution">
    <text evidence="2">The sequence shown here is derived from an EMBL/GenBank/DDBJ whole genome shotgun (WGS) entry which is preliminary data.</text>
</comment>